<dbReference type="Proteomes" id="UP000363590">
    <property type="component" value="Chromosome"/>
</dbReference>
<proteinExistence type="inferred from homology"/>
<evidence type="ECO:0000256" key="5">
    <source>
        <dbReference type="ARBA" id="ARBA00022989"/>
    </source>
</evidence>
<feature type="transmembrane region" description="Helical" evidence="7">
    <location>
        <begin position="200"/>
        <end position="218"/>
    </location>
</feature>
<sequence>MDWLRTALNYSKEFAEVAVFGFLFAGFLQAVVRPTVVARYLSGYSVWRANAIGATVGFFTPLCCCTAIPTALALWRGGSRPGPACAFLIATPWFNWYGLVALWIFLGWQMALVVAGSGVFIAFLTGMIIDWQSPNERAPRPLPTDVPETVCTTTSCSVKSGSACCSTVDTDGSGEFFDFSHLWQKLQMAGTNAWALARELLPWIAAGILIGATVKTWLPTAWISALEIRGWLTPVLALVLATLLYADSLGSLPLVNALLQKGLGPGNGMILLIAGVGSNIATLGPIYREMGTRVAILYACCVMTLALLLGILWNLFL</sequence>
<keyword evidence="4 7" id="KW-0812">Transmembrane</keyword>
<dbReference type="Pfam" id="PF03773">
    <property type="entry name" value="ArsP_1"/>
    <property type="match status" value="1"/>
</dbReference>
<dbReference type="AlphaFoldDB" id="A0A5P9XPS6"/>
<dbReference type="EMBL" id="CP045571">
    <property type="protein sequence ID" value="QFX96001.1"/>
    <property type="molecule type" value="Genomic_DNA"/>
</dbReference>
<evidence type="ECO:0000256" key="6">
    <source>
        <dbReference type="ARBA" id="ARBA00023136"/>
    </source>
</evidence>
<dbReference type="RefSeq" id="WP_153940614.1">
    <property type="nucleotide sequence ID" value="NZ_CP045571.1"/>
</dbReference>
<feature type="transmembrane region" description="Helical" evidence="7">
    <location>
        <begin position="52"/>
        <end position="75"/>
    </location>
</feature>
<comment type="similarity">
    <text evidence="2">Belongs to the UPF0718 family.</text>
</comment>
<organism evidence="8 9">
    <name type="scientific">Acidithiobacillus thiooxidans ATCC 19377</name>
    <dbReference type="NCBI Taxonomy" id="637390"/>
    <lineage>
        <taxon>Bacteria</taxon>
        <taxon>Pseudomonadati</taxon>
        <taxon>Pseudomonadota</taxon>
        <taxon>Acidithiobacillia</taxon>
        <taxon>Acidithiobacillales</taxon>
        <taxon>Acidithiobacillaceae</taxon>
        <taxon>Acidithiobacillus</taxon>
    </lineage>
</organism>
<feature type="transmembrane region" description="Helical" evidence="7">
    <location>
        <begin position="294"/>
        <end position="316"/>
    </location>
</feature>
<feature type="transmembrane region" description="Helical" evidence="7">
    <location>
        <begin position="230"/>
        <end position="246"/>
    </location>
</feature>
<reference evidence="8 9" key="1">
    <citation type="submission" date="2019-10" db="EMBL/GenBank/DDBJ databases">
        <authorList>
            <person name="Wang R."/>
        </authorList>
    </citation>
    <scope>NUCLEOTIDE SEQUENCE [LARGE SCALE GENOMIC DNA]</scope>
    <source>
        <strain evidence="8 9">ATCC 19377</strain>
    </source>
</reference>
<evidence type="ECO:0000256" key="3">
    <source>
        <dbReference type="ARBA" id="ARBA00022475"/>
    </source>
</evidence>
<dbReference type="PANTHER" id="PTHR34184:SF4">
    <property type="entry name" value="UPF0718 PROTEIN YCGR"/>
    <property type="match status" value="1"/>
</dbReference>
<dbReference type="PANTHER" id="PTHR34184">
    <property type="entry name" value="UPF0718 PROTEIN YCGR"/>
    <property type="match status" value="1"/>
</dbReference>
<protein>
    <recommendedName>
        <fullName evidence="10">Permease</fullName>
    </recommendedName>
</protein>
<feature type="transmembrane region" description="Helical" evidence="7">
    <location>
        <begin position="266"/>
        <end position="287"/>
    </location>
</feature>
<feature type="transmembrane region" description="Helical" evidence="7">
    <location>
        <begin position="96"/>
        <end position="129"/>
    </location>
</feature>
<keyword evidence="3" id="KW-1003">Cell membrane</keyword>
<dbReference type="GeneID" id="60696049"/>
<feature type="transmembrane region" description="Helical" evidence="7">
    <location>
        <begin position="14"/>
        <end position="32"/>
    </location>
</feature>
<accession>A0A5P9XPS6</accession>
<dbReference type="InterPro" id="IPR005524">
    <property type="entry name" value="DUF318"/>
</dbReference>
<name>A0A5P9XPS6_ACITH</name>
<evidence type="ECO:0000256" key="7">
    <source>
        <dbReference type="SAM" id="Phobius"/>
    </source>
</evidence>
<dbReference type="KEGG" id="atx:GCD22_01709"/>
<keyword evidence="5 7" id="KW-1133">Transmembrane helix</keyword>
<evidence type="ECO:0000313" key="8">
    <source>
        <dbReference type="EMBL" id="QFX96001.1"/>
    </source>
</evidence>
<evidence type="ECO:0000256" key="2">
    <source>
        <dbReference type="ARBA" id="ARBA00006386"/>
    </source>
</evidence>
<evidence type="ECO:0008006" key="10">
    <source>
        <dbReference type="Google" id="ProtNLM"/>
    </source>
</evidence>
<keyword evidence="6 7" id="KW-0472">Membrane</keyword>
<gene>
    <name evidence="8" type="ORF">GCD22_01709</name>
</gene>
<evidence type="ECO:0000256" key="1">
    <source>
        <dbReference type="ARBA" id="ARBA00004651"/>
    </source>
</evidence>
<comment type="subcellular location">
    <subcellularLocation>
        <location evidence="1">Cell membrane</location>
        <topology evidence="1">Multi-pass membrane protein</topology>
    </subcellularLocation>
</comment>
<dbReference type="GO" id="GO:0005886">
    <property type="term" value="C:plasma membrane"/>
    <property type="evidence" value="ECO:0007669"/>
    <property type="project" value="UniProtKB-SubCell"/>
</dbReference>
<evidence type="ECO:0000256" key="4">
    <source>
        <dbReference type="ARBA" id="ARBA00022692"/>
    </source>
</evidence>
<evidence type="ECO:0000313" key="9">
    <source>
        <dbReference type="Proteomes" id="UP000363590"/>
    </source>
</evidence>
<dbReference type="InterPro" id="IPR052923">
    <property type="entry name" value="UPF0718"/>
</dbReference>